<evidence type="ECO:0000256" key="4">
    <source>
        <dbReference type="ARBA" id="ARBA00023239"/>
    </source>
</evidence>
<dbReference type="PANTHER" id="PTHR30246:SF1">
    <property type="entry name" value="2-DEHYDRO-3-DEOXY-6-PHOSPHOGALACTONATE ALDOLASE-RELATED"/>
    <property type="match status" value="1"/>
</dbReference>
<keyword evidence="5" id="KW-0119">Carbohydrate metabolism</keyword>
<evidence type="ECO:0000256" key="5">
    <source>
        <dbReference type="ARBA" id="ARBA00023277"/>
    </source>
</evidence>
<dbReference type="PANTHER" id="PTHR30246">
    <property type="entry name" value="2-KETO-3-DEOXY-6-PHOSPHOGLUCONATE ALDOLASE"/>
    <property type="match status" value="1"/>
</dbReference>
<organism evidence="6 7">
    <name type="scientific">Marinifilum caeruleilacunae</name>
    <dbReference type="NCBI Taxonomy" id="2499076"/>
    <lineage>
        <taxon>Bacteria</taxon>
        <taxon>Pseudomonadati</taxon>
        <taxon>Bacteroidota</taxon>
        <taxon>Bacteroidia</taxon>
        <taxon>Marinilabiliales</taxon>
        <taxon>Marinifilaceae</taxon>
    </lineage>
</organism>
<comment type="pathway">
    <text evidence="1">Carbohydrate acid metabolism.</text>
</comment>
<sequence length="224" mass="24594">MARFTRIEVALKMKETGMVPVFFHSDIEVCKNVLEACYYGGARLFEFVNRGDYAHEIFAELNKWATKKCPEMILGVGSLVDAGSTSLYIQLGANFVVSPILNAEMAKVCNRRKVAWSPGCGSLTEISYAEELGAEVVKIFPGAQVGGPDFVKAVKGPFPWSSIMPTGGVKPEKENLEKWFKSGVHCVGMGSQLMIKNKNGSFDYQAIEEATSKAISIIHEIRKS</sequence>
<keyword evidence="7" id="KW-1185">Reference proteome</keyword>
<dbReference type="NCBIfam" id="NF005499">
    <property type="entry name" value="PRK07114.1"/>
    <property type="match status" value="1"/>
</dbReference>
<dbReference type="Pfam" id="PF01081">
    <property type="entry name" value="Aldolase"/>
    <property type="match status" value="1"/>
</dbReference>
<dbReference type="Gene3D" id="3.20.20.70">
    <property type="entry name" value="Aldolase class I"/>
    <property type="match status" value="1"/>
</dbReference>
<comment type="caution">
    <text evidence="6">The sequence shown here is derived from an EMBL/GenBank/DDBJ whole genome shotgun (WGS) entry which is preliminary data.</text>
</comment>
<evidence type="ECO:0000256" key="2">
    <source>
        <dbReference type="ARBA" id="ARBA00006906"/>
    </source>
</evidence>
<dbReference type="EMBL" id="RZNH01000031">
    <property type="protein sequence ID" value="NOU61317.1"/>
    <property type="molecule type" value="Genomic_DNA"/>
</dbReference>
<evidence type="ECO:0000256" key="1">
    <source>
        <dbReference type="ARBA" id="ARBA00004761"/>
    </source>
</evidence>
<dbReference type="SUPFAM" id="SSF51569">
    <property type="entry name" value="Aldolase"/>
    <property type="match status" value="1"/>
</dbReference>
<accession>A0ABX1WYX5</accession>
<reference evidence="6 7" key="1">
    <citation type="submission" date="2018-12" db="EMBL/GenBank/DDBJ databases">
        <title>Marinifilum JC070 sp. nov., a marine bacterium isolated from Yongle Blue Hole in the South China Sea.</title>
        <authorList>
            <person name="Fu T."/>
        </authorList>
    </citation>
    <scope>NUCLEOTIDE SEQUENCE [LARGE SCALE GENOMIC DNA]</scope>
    <source>
        <strain evidence="6 7">JC070</strain>
    </source>
</reference>
<dbReference type="Proteomes" id="UP000732105">
    <property type="component" value="Unassembled WGS sequence"/>
</dbReference>
<keyword evidence="4" id="KW-0456">Lyase</keyword>
<evidence type="ECO:0000256" key="3">
    <source>
        <dbReference type="ARBA" id="ARBA00011233"/>
    </source>
</evidence>
<evidence type="ECO:0000313" key="6">
    <source>
        <dbReference type="EMBL" id="NOU61317.1"/>
    </source>
</evidence>
<proteinExistence type="inferred from homology"/>
<comment type="similarity">
    <text evidence="2">Belongs to the KHG/KDPG aldolase family.</text>
</comment>
<name>A0ABX1WYX5_9BACT</name>
<dbReference type="CDD" id="cd00452">
    <property type="entry name" value="KDPG_aldolase"/>
    <property type="match status" value="1"/>
</dbReference>
<evidence type="ECO:0000313" key="7">
    <source>
        <dbReference type="Proteomes" id="UP000732105"/>
    </source>
</evidence>
<dbReference type="InterPro" id="IPR000887">
    <property type="entry name" value="Aldlse_KDPG_KHG"/>
</dbReference>
<comment type="subunit">
    <text evidence="3">Homotrimer.</text>
</comment>
<dbReference type="InterPro" id="IPR013785">
    <property type="entry name" value="Aldolase_TIM"/>
</dbReference>
<gene>
    <name evidence="6" type="ORF">ELS83_16035</name>
</gene>
<protein>
    <submittedName>
        <fullName evidence="6">Bifunctional 4-hydroxy-2-oxoglutarate aldolase/2-dehydro-3-deoxy-phosphogluconate aldolase</fullName>
    </submittedName>
</protein>